<dbReference type="InterPro" id="IPR036388">
    <property type="entry name" value="WH-like_DNA-bd_sf"/>
</dbReference>
<proteinExistence type="inferred from homology"/>
<sequence>MTREPFERVVREHGATVYRVVRAVVGPWDADDAWSDAFLAALEAYPRLDADANVRGWLVTIAHRKAIDVLRRSSRALPVAEVPERPAPSRDPDLDLRRALASLPDRQRSCVVLHHLGGMPFDDVAAALGVSSAAARKASSDGVRRLRTLLEVGHDD</sequence>
<keyword evidence="9" id="KW-1185">Reference proteome</keyword>
<dbReference type="InterPro" id="IPR013249">
    <property type="entry name" value="RNA_pol_sigma70_r4_t2"/>
</dbReference>
<dbReference type="InterPro" id="IPR014284">
    <property type="entry name" value="RNA_pol_sigma-70_dom"/>
</dbReference>
<protein>
    <submittedName>
        <fullName evidence="8">Sigma-70 family RNA polymerase sigma factor</fullName>
    </submittedName>
</protein>
<dbReference type="NCBIfam" id="TIGR02937">
    <property type="entry name" value="sigma70-ECF"/>
    <property type="match status" value="1"/>
</dbReference>
<evidence type="ECO:0000259" key="7">
    <source>
        <dbReference type="Pfam" id="PF08281"/>
    </source>
</evidence>
<gene>
    <name evidence="8" type="ORF">GCM10009846_04460</name>
</gene>
<dbReference type="InterPro" id="IPR039425">
    <property type="entry name" value="RNA_pol_sigma-70-like"/>
</dbReference>
<comment type="similarity">
    <text evidence="1">Belongs to the sigma-70 factor family. ECF subfamily.</text>
</comment>
<name>A0ABP5MC65_9MICO</name>
<evidence type="ECO:0000256" key="1">
    <source>
        <dbReference type="ARBA" id="ARBA00010641"/>
    </source>
</evidence>
<keyword evidence="5" id="KW-0804">Transcription</keyword>
<dbReference type="Pfam" id="PF04542">
    <property type="entry name" value="Sigma70_r2"/>
    <property type="match status" value="1"/>
</dbReference>
<reference evidence="9" key="1">
    <citation type="journal article" date="2019" name="Int. J. Syst. Evol. Microbiol.">
        <title>The Global Catalogue of Microorganisms (GCM) 10K type strain sequencing project: providing services to taxonomists for standard genome sequencing and annotation.</title>
        <authorList>
            <consortium name="The Broad Institute Genomics Platform"/>
            <consortium name="The Broad Institute Genome Sequencing Center for Infectious Disease"/>
            <person name="Wu L."/>
            <person name="Ma J."/>
        </authorList>
    </citation>
    <scope>NUCLEOTIDE SEQUENCE [LARGE SCALE GENOMIC DNA]</scope>
    <source>
        <strain evidence="9">JCM 16026</strain>
    </source>
</reference>
<evidence type="ECO:0000259" key="6">
    <source>
        <dbReference type="Pfam" id="PF04542"/>
    </source>
</evidence>
<evidence type="ECO:0000256" key="2">
    <source>
        <dbReference type="ARBA" id="ARBA00023015"/>
    </source>
</evidence>
<dbReference type="SUPFAM" id="SSF88946">
    <property type="entry name" value="Sigma2 domain of RNA polymerase sigma factors"/>
    <property type="match status" value="1"/>
</dbReference>
<dbReference type="InterPro" id="IPR007627">
    <property type="entry name" value="RNA_pol_sigma70_r2"/>
</dbReference>
<dbReference type="Gene3D" id="1.10.1740.10">
    <property type="match status" value="1"/>
</dbReference>
<dbReference type="InterPro" id="IPR013324">
    <property type="entry name" value="RNA_pol_sigma_r3/r4-like"/>
</dbReference>
<dbReference type="Pfam" id="PF08281">
    <property type="entry name" value="Sigma70_r4_2"/>
    <property type="match status" value="1"/>
</dbReference>
<feature type="domain" description="RNA polymerase sigma factor 70 region 4 type 2" evidence="7">
    <location>
        <begin position="95"/>
        <end position="144"/>
    </location>
</feature>
<dbReference type="SUPFAM" id="SSF88659">
    <property type="entry name" value="Sigma3 and sigma4 domains of RNA polymerase sigma factors"/>
    <property type="match status" value="1"/>
</dbReference>
<accession>A0ABP5MC65</accession>
<organism evidence="8 9">
    <name type="scientific">Agrococcus versicolor</name>
    <dbReference type="NCBI Taxonomy" id="501482"/>
    <lineage>
        <taxon>Bacteria</taxon>
        <taxon>Bacillati</taxon>
        <taxon>Actinomycetota</taxon>
        <taxon>Actinomycetes</taxon>
        <taxon>Micrococcales</taxon>
        <taxon>Microbacteriaceae</taxon>
        <taxon>Agrococcus</taxon>
    </lineage>
</organism>
<dbReference type="InterPro" id="IPR013325">
    <property type="entry name" value="RNA_pol_sigma_r2"/>
</dbReference>
<evidence type="ECO:0000256" key="3">
    <source>
        <dbReference type="ARBA" id="ARBA00023082"/>
    </source>
</evidence>
<evidence type="ECO:0000256" key="4">
    <source>
        <dbReference type="ARBA" id="ARBA00023125"/>
    </source>
</evidence>
<keyword evidence="4" id="KW-0238">DNA-binding</keyword>
<feature type="domain" description="RNA polymerase sigma-70 region 2" evidence="6">
    <location>
        <begin position="10"/>
        <end position="75"/>
    </location>
</feature>
<dbReference type="EMBL" id="BAAAQT010000001">
    <property type="protein sequence ID" value="GAA2171235.1"/>
    <property type="molecule type" value="Genomic_DNA"/>
</dbReference>
<keyword evidence="2" id="KW-0805">Transcription regulation</keyword>
<evidence type="ECO:0000256" key="5">
    <source>
        <dbReference type="ARBA" id="ARBA00023163"/>
    </source>
</evidence>
<dbReference type="PANTHER" id="PTHR43133:SF8">
    <property type="entry name" value="RNA POLYMERASE SIGMA FACTOR HI_1459-RELATED"/>
    <property type="match status" value="1"/>
</dbReference>
<comment type="caution">
    <text evidence="8">The sequence shown here is derived from an EMBL/GenBank/DDBJ whole genome shotgun (WGS) entry which is preliminary data.</text>
</comment>
<dbReference type="Proteomes" id="UP001501599">
    <property type="component" value="Unassembled WGS sequence"/>
</dbReference>
<dbReference type="Gene3D" id="1.10.10.10">
    <property type="entry name" value="Winged helix-like DNA-binding domain superfamily/Winged helix DNA-binding domain"/>
    <property type="match status" value="1"/>
</dbReference>
<keyword evidence="3" id="KW-0731">Sigma factor</keyword>
<dbReference type="PANTHER" id="PTHR43133">
    <property type="entry name" value="RNA POLYMERASE ECF-TYPE SIGMA FACTO"/>
    <property type="match status" value="1"/>
</dbReference>
<dbReference type="RefSeq" id="WP_344339838.1">
    <property type="nucleotide sequence ID" value="NZ_BAAAQT010000001.1"/>
</dbReference>
<evidence type="ECO:0000313" key="8">
    <source>
        <dbReference type="EMBL" id="GAA2171235.1"/>
    </source>
</evidence>
<evidence type="ECO:0000313" key="9">
    <source>
        <dbReference type="Proteomes" id="UP001501599"/>
    </source>
</evidence>